<dbReference type="RefSeq" id="XP_002289895.1">
    <property type="nucleotide sequence ID" value="XM_002289859.1"/>
</dbReference>
<dbReference type="InterPro" id="IPR051681">
    <property type="entry name" value="Ser/Thr_Kinases-Pseudokinases"/>
</dbReference>
<dbReference type="GeneID" id="7443719"/>
<dbReference type="GO" id="GO:0005524">
    <property type="term" value="F:ATP binding"/>
    <property type="evidence" value="ECO:0007669"/>
    <property type="project" value="InterPro"/>
</dbReference>
<dbReference type="EMBL" id="CM000641">
    <property type="protein sequence ID" value="EED93432.1"/>
    <property type="molecule type" value="Genomic_DNA"/>
</dbReference>
<dbReference type="PROSITE" id="PS50011">
    <property type="entry name" value="PROTEIN_KINASE_DOM"/>
    <property type="match status" value="1"/>
</dbReference>
<dbReference type="PANTHER" id="PTHR44329">
    <property type="entry name" value="SERINE/THREONINE-PROTEIN KINASE TNNI3K-RELATED"/>
    <property type="match status" value="1"/>
</dbReference>
<keyword evidence="3" id="KW-1185">Reference proteome</keyword>
<dbReference type="eggNOG" id="KOG0192">
    <property type="taxonomic scope" value="Eukaryota"/>
</dbReference>
<dbReference type="GO" id="GO:0004674">
    <property type="term" value="F:protein serine/threonine kinase activity"/>
    <property type="evidence" value="ECO:0000318"/>
    <property type="project" value="GO_Central"/>
</dbReference>
<dbReference type="InParanoid" id="B8BZZ4"/>
<dbReference type="AlphaFoldDB" id="B8BZZ4"/>
<dbReference type="PaxDb" id="35128-Thaps4677"/>
<reference evidence="2 3" key="2">
    <citation type="journal article" date="2008" name="Nature">
        <title>The Phaeodactylum genome reveals the evolutionary history of diatom genomes.</title>
        <authorList>
            <person name="Bowler C."/>
            <person name="Allen A.E."/>
            <person name="Badger J.H."/>
            <person name="Grimwood J."/>
            <person name="Jabbari K."/>
            <person name="Kuo A."/>
            <person name="Maheswari U."/>
            <person name="Martens C."/>
            <person name="Maumus F."/>
            <person name="Otillar R.P."/>
            <person name="Rayko E."/>
            <person name="Salamov A."/>
            <person name="Vandepoele K."/>
            <person name="Beszteri B."/>
            <person name="Gruber A."/>
            <person name="Heijde M."/>
            <person name="Katinka M."/>
            <person name="Mock T."/>
            <person name="Valentin K."/>
            <person name="Verret F."/>
            <person name="Berges J.A."/>
            <person name="Brownlee C."/>
            <person name="Cadoret J.P."/>
            <person name="Chiovitti A."/>
            <person name="Choi C.J."/>
            <person name="Coesel S."/>
            <person name="De Martino A."/>
            <person name="Detter J.C."/>
            <person name="Durkin C."/>
            <person name="Falciatore A."/>
            <person name="Fournet J."/>
            <person name="Haruta M."/>
            <person name="Huysman M.J."/>
            <person name="Jenkins B.D."/>
            <person name="Jiroutova K."/>
            <person name="Jorgensen R.E."/>
            <person name="Joubert Y."/>
            <person name="Kaplan A."/>
            <person name="Kroger N."/>
            <person name="Kroth P.G."/>
            <person name="La Roche J."/>
            <person name="Lindquist E."/>
            <person name="Lommer M."/>
            <person name="Martin-Jezequel V."/>
            <person name="Lopez P.J."/>
            <person name="Lucas S."/>
            <person name="Mangogna M."/>
            <person name="McGinnis K."/>
            <person name="Medlin L.K."/>
            <person name="Montsant A."/>
            <person name="Oudot-Le Secq M.P."/>
            <person name="Napoli C."/>
            <person name="Obornik M."/>
            <person name="Parker M.S."/>
            <person name="Petit J.L."/>
            <person name="Porcel B.M."/>
            <person name="Poulsen N."/>
            <person name="Robison M."/>
            <person name="Rychlewski L."/>
            <person name="Rynearson T.A."/>
            <person name="Schmutz J."/>
            <person name="Shapiro H."/>
            <person name="Siaut M."/>
            <person name="Stanley M."/>
            <person name="Sussman M.R."/>
            <person name="Taylor A.R."/>
            <person name="Vardi A."/>
            <person name="von Dassow P."/>
            <person name="Vyverman W."/>
            <person name="Willis A."/>
            <person name="Wyrwicz L.S."/>
            <person name="Rokhsar D.S."/>
            <person name="Weissenbach J."/>
            <person name="Armbrust E.V."/>
            <person name="Green B.R."/>
            <person name="Van de Peer Y."/>
            <person name="Grigoriev I.V."/>
        </authorList>
    </citation>
    <scope>NUCLEOTIDE SEQUENCE [LARGE SCALE GENOMIC DNA]</scope>
    <source>
        <strain evidence="2 3">CCMP1335</strain>
    </source>
</reference>
<sequence>MDVNKLSYMQPHTRVWSSVLTGERQDQDYWKWILERCMACSGYFNLSEEADRDENYSGVGSRPRYRHAYTERNFDRHRKDALASERLTSSPNVVDMFAFCGHTGFFEFAPGGSLGDRIKEHLMAIMDKNSQGREDIEEDKVKVLDPRTKLQLAHQVAVALADFHDAGAMRDKTGNIVSAAIVHADITPDQYVLIDGTYKLNDFNRCRFMRRVRNNSQSAEEDGKPCGFNVQKNPGVYRAPEEYAYAEENEKIDVFSMGNIFFTLLSDEEPWEGISEKEAQELVLQNVRPSIPPDREKSNGIVDVALRSAMNQCWIDDPRERPRARSVAEYLSKKLYELTEGDSNRNENKGRESA</sequence>
<name>B8BZZ4_THAPS</name>
<dbReference type="STRING" id="35128.B8BZZ4"/>
<proteinExistence type="predicted"/>
<evidence type="ECO:0000313" key="3">
    <source>
        <dbReference type="Proteomes" id="UP000001449"/>
    </source>
</evidence>
<protein>
    <recommendedName>
        <fullName evidence="1">Protein kinase domain-containing protein</fullName>
    </recommendedName>
</protein>
<dbReference type="Gene3D" id="1.10.510.10">
    <property type="entry name" value="Transferase(Phosphotransferase) domain 1"/>
    <property type="match status" value="1"/>
</dbReference>
<dbReference type="Proteomes" id="UP000001449">
    <property type="component" value="Chromosome 4"/>
</dbReference>
<dbReference type="GO" id="GO:0007165">
    <property type="term" value="P:signal transduction"/>
    <property type="evidence" value="ECO:0000318"/>
    <property type="project" value="GO_Central"/>
</dbReference>
<dbReference type="SUPFAM" id="SSF56112">
    <property type="entry name" value="Protein kinase-like (PK-like)"/>
    <property type="match status" value="1"/>
</dbReference>
<gene>
    <name evidence="2" type="ORF">THAPSDRAFT_4677</name>
</gene>
<feature type="domain" description="Protein kinase" evidence="1">
    <location>
        <begin position="33"/>
        <end position="331"/>
    </location>
</feature>
<dbReference type="Pfam" id="PF00069">
    <property type="entry name" value="Pkinase"/>
    <property type="match status" value="1"/>
</dbReference>
<dbReference type="PANTHER" id="PTHR44329:SF214">
    <property type="entry name" value="PROTEIN KINASE DOMAIN-CONTAINING PROTEIN"/>
    <property type="match status" value="1"/>
</dbReference>
<dbReference type="OMA" id="HAYTERN"/>
<evidence type="ECO:0000259" key="1">
    <source>
        <dbReference type="PROSITE" id="PS50011"/>
    </source>
</evidence>
<evidence type="ECO:0000313" key="2">
    <source>
        <dbReference type="EMBL" id="EED93432.1"/>
    </source>
</evidence>
<accession>B8BZZ4</accession>
<dbReference type="InterPro" id="IPR000719">
    <property type="entry name" value="Prot_kinase_dom"/>
</dbReference>
<dbReference type="KEGG" id="tps:THAPSDRAFT_4677"/>
<dbReference type="HOGENOM" id="CLU_800476_0_0_1"/>
<dbReference type="InterPro" id="IPR011009">
    <property type="entry name" value="Kinase-like_dom_sf"/>
</dbReference>
<reference evidence="2 3" key="1">
    <citation type="journal article" date="2004" name="Science">
        <title>The genome of the diatom Thalassiosira pseudonana: ecology, evolution, and metabolism.</title>
        <authorList>
            <person name="Armbrust E.V."/>
            <person name="Berges J.A."/>
            <person name="Bowler C."/>
            <person name="Green B.R."/>
            <person name="Martinez D."/>
            <person name="Putnam N.H."/>
            <person name="Zhou S."/>
            <person name="Allen A.E."/>
            <person name="Apt K.E."/>
            <person name="Bechner M."/>
            <person name="Brzezinski M.A."/>
            <person name="Chaal B.K."/>
            <person name="Chiovitti A."/>
            <person name="Davis A.K."/>
            <person name="Demarest M.S."/>
            <person name="Detter J.C."/>
            <person name="Glavina T."/>
            <person name="Goodstein D."/>
            <person name="Hadi M.Z."/>
            <person name="Hellsten U."/>
            <person name="Hildebrand M."/>
            <person name="Jenkins B.D."/>
            <person name="Jurka J."/>
            <person name="Kapitonov V.V."/>
            <person name="Kroger N."/>
            <person name="Lau W.W."/>
            <person name="Lane T.W."/>
            <person name="Larimer F.W."/>
            <person name="Lippmeier J.C."/>
            <person name="Lucas S."/>
            <person name="Medina M."/>
            <person name="Montsant A."/>
            <person name="Obornik M."/>
            <person name="Parker M.S."/>
            <person name="Palenik B."/>
            <person name="Pazour G.J."/>
            <person name="Richardson P.M."/>
            <person name="Rynearson T.A."/>
            <person name="Saito M.A."/>
            <person name="Schwartz D.C."/>
            <person name="Thamatrakoln K."/>
            <person name="Valentin K."/>
            <person name="Vardi A."/>
            <person name="Wilkerson F.P."/>
            <person name="Rokhsar D.S."/>
        </authorList>
    </citation>
    <scope>NUCLEOTIDE SEQUENCE [LARGE SCALE GENOMIC DNA]</scope>
    <source>
        <strain evidence="2 3">CCMP1335</strain>
    </source>
</reference>
<organism evidence="2 3">
    <name type="scientific">Thalassiosira pseudonana</name>
    <name type="common">Marine diatom</name>
    <name type="synonym">Cyclotella nana</name>
    <dbReference type="NCBI Taxonomy" id="35128"/>
    <lineage>
        <taxon>Eukaryota</taxon>
        <taxon>Sar</taxon>
        <taxon>Stramenopiles</taxon>
        <taxon>Ochrophyta</taxon>
        <taxon>Bacillariophyta</taxon>
        <taxon>Coscinodiscophyceae</taxon>
        <taxon>Thalassiosirophycidae</taxon>
        <taxon>Thalassiosirales</taxon>
        <taxon>Thalassiosiraceae</taxon>
        <taxon>Thalassiosira</taxon>
    </lineage>
</organism>